<gene>
    <name evidence="2" type="ORF">TCM_038858</name>
</gene>
<evidence type="ECO:0000313" key="2">
    <source>
        <dbReference type="EMBL" id="EOY31741.1"/>
    </source>
</evidence>
<evidence type="ECO:0000313" key="3">
    <source>
        <dbReference type="Proteomes" id="UP000026915"/>
    </source>
</evidence>
<dbReference type="HOGENOM" id="CLU_1753018_0_0_1"/>
<dbReference type="AlphaFoldDB" id="A0A061GQG5"/>
<sequence>MGETRWLDSLFSIYVYNLSKGVMCRAKIPNRVWLQAADQSSIIFVNIVGIEGSKDLEVYVKGKVKQQVSGEAINNKGGAGDLNGEEREDKTVGQQNGEIEVGYFLRKGEITTRQSDKPEDFELKLEHRTLTTEDQGMRHIFQRRLSNTL</sequence>
<name>A0A061GQG5_THECC</name>
<accession>A0A061GQG5</accession>
<protein>
    <submittedName>
        <fullName evidence="2">Uncharacterized protein</fullName>
    </submittedName>
</protein>
<organism evidence="2 3">
    <name type="scientific">Theobroma cacao</name>
    <name type="common">Cacao</name>
    <name type="synonym">Cocoa</name>
    <dbReference type="NCBI Taxonomy" id="3641"/>
    <lineage>
        <taxon>Eukaryota</taxon>
        <taxon>Viridiplantae</taxon>
        <taxon>Streptophyta</taxon>
        <taxon>Embryophyta</taxon>
        <taxon>Tracheophyta</taxon>
        <taxon>Spermatophyta</taxon>
        <taxon>Magnoliopsida</taxon>
        <taxon>eudicotyledons</taxon>
        <taxon>Gunneridae</taxon>
        <taxon>Pentapetalae</taxon>
        <taxon>rosids</taxon>
        <taxon>malvids</taxon>
        <taxon>Malvales</taxon>
        <taxon>Malvaceae</taxon>
        <taxon>Byttnerioideae</taxon>
        <taxon>Theobroma</taxon>
    </lineage>
</organism>
<reference evidence="2 3" key="1">
    <citation type="journal article" date="2013" name="Genome Biol.">
        <title>The genome sequence of the most widely cultivated cacao type and its use to identify candidate genes regulating pod color.</title>
        <authorList>
            <person name="Motamayor J.C."/>
            <person name="Mockaitis K."/>
            <person name="Schmutz J."/>
            <person name="Haiminen N."/>
            <person name="Iii D.L."/>
            <person name="Cornejo O."/>
            <person name="Findley S.D."/>
            <person name="Zheng P."/>
            <person name="Utro F."/>
            <person name="Royaert S."/>
            <person name="Saski C."/>
            <person name="Jenkins J."/>
            <person name="Podicheti R."/>
            <person name="Zhao M."/>
            <person name="Scheffler B.E."/>
            <person name="Stack J.C."/>
            <person name="Feltus F.A."/>
            <person name="Mustiga G.M."/>
            <person name="Amores F."/>
            <person name="Phillips W."/>
            <person name="Marelli J.P."/>
            <person name="May G.D."/>
            <person name="Shapiro H."/>
            <person name="Ma J."/>
            <person name="Bustamante C.D."/>
            <person name="Schnell R.J."/>
            <person name="Main D."/>
            <person name="Gilbert D."/>
            <person name="Parida L."/>
            <person name="Kuhn D.N."/>
        </authorList>
    </citation>
    <scope>NUCLEOTIDE SEQUENCE [LARGE SCALE GENOMIC DNA]</scope>
    <source>
        <strain evidence="3">cv. Matina 1-6</strain>
    </source>
</reference>
<dbReference type="Proteomes" id="UP000026915">
    <property type="component" value="Chromosome 9"/>
</dbReference>
<proteinExistence type="predicted"/>
<keyword evidence="3" id="KW-1185">Reference proteome</keyword>
<dbReference type="EMBL" id="CM001887">
    <property type="protein sequence ID" value="EOY31741.1"/>
    <property type="molecule type" value="Genomic_DNA"/>
</dbReference>
<dbReference type="Gramene" id="EOY31741">
    <property type="protein sequence ID" value="EOY31741"/>
    <property type="gene ID" value="TCM_038858"/>
</dbReference>
<dbReference type="InParanoid" id="A0A061GQG5"/>
<evidence type="ECO:0000256" key="1">
    <source>
        <dbReference type="SAM" id="MobiDB-lite"/>
    </source>
</evidence>
<feature type="region of interest" description="Disordered" evidence="1">
    <location>
        <begin position="72"/>
        <end position="93"/>
    </location>
</feature>